<keyword evidence="3" id="KW-1185">Reference proteome</keyword>
<reference evidence="3" key="1">
    <citation type="journal article" date="2019" name="Int. J. Syst. Evol. Microbiol.">
        <title>The Global Catalogue of Microorganisms (GCM) 10K type strain sequencing project: providing services to taxonomists for standard genome sequencing and annotation.</title>
        <authorList>
            <consortium name="The Broad Institute Genomics Platform"/>
            <consortium name="The Broad Institute Genome Sequencing Center for Infectious Disease"/>
            <person name="Wu L."/>
            <person name="Ma J."/>
        </authorList>
    </citation>
    <scope>NUCLEOTIDE SEQUENCE [LARGE SCALE GENOMIC DNA]</scope>
    <source>
        <strain evidence="3">JCM 18304</strain>
    </source>
</reference>
<organism evidence="2 3">
    <name type="scientific">Rugosimonospora acidiphila</name>
    <dbReference type="NCBI Taxonomy" id="556531"/>
    <lineage>
        <taxon>Bacteria</taxon>
        <taxon>Bacillati</taxon>
        <taxon>Actinomycetota</taxon>
        <taxon>Actinomycetes</taxon>
        <taxon>Micromonosporales</taxon>
        <taxon>Micromonosporaceae</taxon>
        <taxon>Rugosimonospora</taxon>
    </lineage>
</organism>
<keyword evidence="1" id="KW-0472">Membrane</keyword>
<gene>
    <name evidence="2" type="ORF">GCM10023322_25930</name>
</gene>
<protein>
    <recommendedName>
        <fullName evidence="4">DUF998 domain-containing protein</fullName>
    </recommendedName>
</protein>
<feature type="transmembrane region" description="Helical" evidence="1">
    <location>
        <begin position="175"/>
        <end position="193"/>
    </location>
</feature>
<feature type="transmembrane region" description="Helical" evidence="1">
    <location>
        <begin position="205"/>
        <end position="224"/>
    </location>
</feature>
<proteinExistence type="predicted"/>
<name>A0ABP9RQB2_9ACTN</name>
<dbReference type="Proteomes" id="UP001501570">
    <property type="component" value="Unassembled WGS sequence"/>
</dbReference>
<keyword evidence="1" id="KW-1133">Transmembrane helix</keyword>
<sequence>MRRLAPVFTLFFLAPLIAEFFLGDFPIVLLPLIVALAPMYGGGALLIREVVRRTHRGWPTMVTLALAFGVLEEGLLTQSLFNPNYTDDHLLDPGFVPLLGIGIPWTVFVLSLHTIWSISTPVAIVEESSLDRRTEPWLGRVGLWVTAALFVVGSVITFAISYGNGKHFIAKPGQLAVSAALVVVLVVVAFLLPRPGSAVPREATAPNPWLVFVIALATGGLFMGGILVDVVWLGVTFMLLALAIAGYLVGTWSRRSGWGRWHRFALACGALFTYSWHAFLMGSSKSTAELVVNLISYSLYALGALAIAWLAVRRIRRQPSTPDLELADASARG</sequence>
<accession>A0ABP9RQB2</accession>
<feature type="transmembrane region" description="Helical" evidence="1">
    <location>
        <begin position="230"/>
        <end position="252"/>
    </location>
</feature>
<comment type="caution">
    <text evidence="2">The sequence shown here is derived from an EMBL/GenBank/DDBJ whole genome shotgun (WGS) entry which is preliminary data.</text>
</comment>
<feature type="transmembrane region" description="Helical" evidence="1">
    <location>
        <begin position="264"/>
        <end position="282"/>
    </location>
</feature>
<feature type="transmembrane region" description="Helical" evidence="1">
    <location>
        <begin position="137"/>
        <end position="163"/>
    </location>
</feature>
<keyword evidence="1" id="KW-0812">Transmembrane</keyword>
<dbReference type="EMBL" id="BAABJQ010000006">
    <property type="protein sequence ID" value="GAA5184447.1"/>
    <property type="molecule type" value="Genomic_DNA"/>
</dbReference>
<feature type="transmembrane region" description="Helical" evidence="1">
    <location>
        <begin position="294"/>
        <end position="312"/>
    </location>
</feature>
<evidence type="ECO:0000313" key="2">
    <source>
        <dbReference type="EMBL" id="GAA5184447.1"/>
    </source>
</evidence>
<feature type="transmembrane region" description="Helical" evidence="1">
    <location>
        <begin position="59"/>
        <end position="81"/>
    </location>
</feature>
<feature type="transmembrane region" description="Helical" evidence="1">
    <location>
        <begin position="101"/>
        <end position="125"/>
    </location>
</feature>
<dbReference type="RefSeq" id="WP_345629235.1">
    <property type="nucleotide sequence ID" value="NZ_BAABJQ010000006.1"/>
</dbReference>
<evidence type="ECO:0000313" key="3">
    <source>
        <dbReference type="Proteomes" id="UP001501570"/>
    </source>
</evidence>
<feature type="transmembrane region" description="Helical" evidence="1">
    <location>
        <begin position="28"/>
        <end position="47"/>
    </location>
</feature>
<evidence type="ECO:0000256" key="1">
    <source>
        <dbReference type="SAM" id="Phobius"/>
    </source>
</evidence>
<evidence type="ECO:0008006" key="4">
    <source>
        <dbReference type="Google" id="ProtNLM"/>
    </source>
</evidence>